<dbReference type="AlphaFoldDB" id="A0A2M7YJ06"/>
<dbReference type="EMBL" id="PFWH01000128">
    <property type="protein sequence ID" value="PJA62932.1"/>
    <property type="molecule type" value="Genomic_DNA"/>
</dbReference>
<dbReference type="Proteomes" id="UP000229026">
    <property type="component" value="Unassembled WGS sequence"/>
</dbReference>
<feature type="transmembrane region" description="Helical" evidence="5">
    <location>
        <begin position="35"/>
        <end position="56"/>
    </location>
</feature>
<reference evidence="8" key="1">
    <citation type="submission" date="2017-09" db="EMBL/GenBank/DDBJ databases">
        <title>Depth-based differentiation of microbial function through sediment-hosted aquifers and enrichment of novel symbionts in the deep terrestrial subsurface.</title>
        <authorList>
            <person name="Probst A.J."/>
            <person name="Ladd B."/>
            <person name="Jarett J.K."/>
            <person name="Geller-Mcgrath D.E."/>
            <person name="Sieber C.M.K."/>
            <person name="Emerson J.B."/>
            <person name="Anantharaman K."/>
            <person name="Thomas B.C."/>
            <person name="Malmstrom R."/>
            <person name="Stieglmeier M."/>
            <person name="Klingl A."/>
            <person name="Woyke T."/>
            <person name="Ryan C.M."/>
            <person name="Banfield J.F."/>
        </authorList>
    </citation>
    <scope>NUCLEOTIDE SEQUENCE [LARGE SCALE GENOMIC DNA]</scope>
</reference>
<organism evidence="7 8">
    <name type="scientific">Candidatus Portnoybacteria bacterium CG_4_9_14_3_um_filter_44_9</name>
    <dbReference type="NCBI Taxonomy" id="1974806"/>
    <lineage>
        <taxon>Bacteria</taxon>
        <taxon>Candidatus Portnoyibacteriota</taxon>
    </lineage>
</organism>
<proteinExistence type="predicted"/>
<protein>
    <recommendedName>
        <fullName evidence="6">Amino acid transporter transmembrane domain-containing protein</fullName>
    </recommendedName>
</protein>
<feature type="transmembrane region" description="Helical" evidence="5">
    <location>
        <begin position="184"/>
        <end position="201"/>
    </location>
</feature>
<evidence type="ECO:0000259" key="6">
    <source>
        <dbReference type="Pfam" id="PF01490"/>
    </source>
</evidence>
<evidence type="ECO:0000256" key="3">
    <source>
        <dbReference type="ARBA" id="ARBA00022989"/>
    </source>
</evidence>
<keyword evidence="2 5" id="KW-0812">Transmembrane</keyword>
<name>A0A2M7YJ06_9BACT</name>
<feature type="transmembrane region" description="Helical" evidence="5">
    <location>
        <begin position="120"/>
        <end position="140"/>
    </location>
</feature>
<feature type="non-terminal residue" evidence="7">
    <location>
        <position position="237"/>
    </location>
</feature>
<feature type="transmembrane region" description="Helical" evidence="5">
    <location>
        <begin position="213"/>
        <end position="236"/>
    </location>
</feature>
<evidence type="ECO:0000256" key="2">
    <source>
        <dbReference type="ARBA" id="ARBA00022692"/>
    </source>
</evidence>
<gene>
    <name evidence="7" type="ORF">CO161_03835</name>
</gene>
<feature type="transmembrane region" description="Helical" evidence="5">
    <location>
        <begin position="7"/>
        <end position="29"/>
    </location>
</feature>
<dbReference type="Gene3D" id="1.20.1740.10">
    <property type="entry name" value="Amino acid/polyamine transporter I"/>
    <property type="match status" value="1"/>
</dbReference>
<feature type="transmembrane region" description="Helical" evidence="5">
    <location>
        <begin position="147"/>
        <end position="164"/>
    </location>
</feature>
<feature type="domain" description="Amino acid transporter transmembrane" evidence="6">
    <location>
        <begin position="7"/>
        <end position="232"/>
    </location>
</feature>
<dbReference type="InterPro" id="IPR013057">
    <property type="entry name" value="AA_transpt_TM"/>
</dbReference>
<feature type="transmembrane region" description="Helical" evidence="5">
    <location>
        <begin position="84"/>
        <end position="108"/>
    </location>
</feature>
<comment type="caution">
    <text evidence="7">The sequence shown here is derived from an EMBL/GenBank/DDBJ whole genome shotgun (WGS) entry which is preliminary data.</text>
</comment>
<dbReference type="Pfam" id="PF01490">
    <property type="entry name" value="Aa_trans"/>
    <property type="match status" value="1"/>
</dbReference>
<evidence type="ECO:0000313" key="7">
    <source>
        <dbReference type="EMBL" id="PJA62932.1"/>
    </source>
</evidence>
<evidence type="ECO:0000256" key="5">
    <source>
        <dbReference type="SAM" id="Phobius"/>
    </source>
</evidence>
<evidence type="ECO:0000313" key="8">
    <source>
        <dbReference type="Proteomes" id="UP000229026"/>
    </source>
</evidence>
<sequence>MPKIKKTIYALVTLVGTIVGVGFFALPYIASKVGIWTMLGYFLVLTPLVIIIHHFFGEVALRTKDFLRLPSFAEIYLGRWGRRVALASSVFGLIGVSLAYIIIGGQFLSNLLIPVFGGSPLLYALVYFVFGAIMIFGGIGAISKIEFLDMVLFTIILIVLYFGAFHLMKNTNMLLGSGGARDLFLPYGAILFSLWGATLIPETEEMLREEKGSLKKIVSSSIIISAVFYLLFIVAVV</sequence>
<dbReference type="GO" id="GO:0016020">
    <property type="term" value="C:membrane"/>
    <property type="evidence" value="ECO:0007669"/>
    <property type="project" value="UniProtKB-SubCell"/>
</dbReference>
<evidence type="ECO:0000256" key="1">
    <source>
        <dbReference type="ARBA" id="ARBA00004141"/>
    </source>
</evidence>
<dbReference type="GO" id="GO:0015179">
    <property type="term" value="F:L-amino acid transmembrane transporter activity"/>
    <property type="evidence" value="ECO:0007669"/>
    <property type="project" value="TreeGrafter"/>
</dbReference>
<keyword evidence="4 5" id="KW-0472">Membrane</keyword>
<evidence type="ECO:0000256" key="4">
    <source>
        <dbReference type="ARBA" id="ARBA00023136"/>
    </source>
</evidence>
<accession>A0A2M7YJ06</accession>
<comment type="subcellular location">
    <subcellularLocation>
        <location evidence="1">Membrane</location>
        <topology evidence="1">Multi-pass membrane protein</topology>
    </subcellularLocation>
</comment>
<keyword evidence="3 5" id="KW-1133">Transmembrane helix</keyword>
<dbReference type="PANTHER" id="PTHR22950">
    <property type="entry name" value="AMINO ACID TRANSPORTER"/>
    <property type="match status" value="1"/>
</dbReference>